<feature type="compositionally biased region" description="Pro residues" evidence="1">
    <location>
        <begin position="12"/>
        <end position="27"/>
    </location>
</feature>
<evidence type="ECO:0000256" key="1">
    <source>
        <dbReference type="SAM" id="MobiDB-lite"/>
    </source>
</evidence>
<evidence type="ECO:0000313" key="2">
    <source>
        <dbReference type="EMBL" id="RMJ11496.1"/>
    </source>
</evidence>
<feature type="region of interest" description="Disordered" evidence="1">
    <location>
        <begin position="1"/>
        <end position="33"/>
    </location>
</feature>
<sequence>MRAQAWCDPLVESPPPDSQPSPSPRTPLTPAALRQFPSMGGRAKEVLVGYLGVSTLSIDRFKASIPALGPIMDPPS</sequence>
<evidence type="ECO:0000313" key="3">
    <source>
        <dbReference type="Proteomes" id="UP000277212"/>
    </source>
</evidence>
<organism evidence="2 3">
    <name type="scientific">Fusarium kuroshium</name>
    <dbReference type="NCBI Taxonomy" id="2010991"/>
    <lineage>
        <taxon>Eukaryota</taxon>
        <taxon>Fungi</taxon>
        <taxon>Dikarya</taxon>
        <taxon>Ascomycota</taxon>
        <taxon>Pezizomycotina</taxon>
        <taxon>Sordariomycetes</taxon>
        <taxon>Hypocreomycetidae</taxon>
        <taxon>Hypocreales</taxon>
        <taxon>Nectriaceae</taxon>
        <taxon>Fusarium</taxon>
        <taxon>Fusarium solani species complex</taxon>
    </lineage>
</organism>
<gene>
    <name evidence="2" type="ORF">CDV36_008874</name>
</gene>
<dbReference type="AlphaFoldDB" id="A0A3M2S1S2"/>
<protein>
    <submittedName>
        <fullName evidence="2">Uncharacterized protein</fullName>
    </submittedName>
</protein>
<dbReference type="EMBL" id="NKUJ01000166">
    <property type="protein sequence ID" value="RMJ11496.1"/>
    <property type="molecule type" value="Genomic_DNA"/>
</dbReference>
<proteinExistence type="predicted"/>
<accession>A0A3M2S1S2</accession>
<keyword evidence="3" id="KW-1185">Reference proteome</keyword>
<reference evidence="2 3" key="1">
    <citation type="submission" date="2017-06" db="EMBL/GenBank/DDBJ databases">
        <title>Comparative genomic analysis of Ambrosia Fusariam Clade fungi.</title>
        <authorList>
            <person name="Stajich J.E."/>
            <person name="Carrillo J."/>
            <person name="Kijimoto T."/>
            <person name="Eskalen A."/>
            <person name="O'Donnell K."/>
            <person name="Kasson M."/>
        </authorList>
    </citation>
    <scope>NUCLEOTIDE SEQUENCE [LARGE SCALE GENOMIC DNA]</scope>
    <source>
        <strain evidence="2">UCR3666</strain>
    </source>
</reference>
<dbReference type="Proteomes" id="UP000277212">
    <property type="component" value="Unassembled WGS sequence"/>
</dbReference>
<comment type="caution">
    <text evidence="2">The sequence shown here is derived from an EMBL/GenBank/DDBJ whole genome shotgun (WGS) entry which is preliminary data.</text>
</comment>
<name>A0A3M2S1S2_9HYPO</name>